<dbReference type="PANTHER" id="PTHR33116:SF78">
    <property type="entry name" value="OS12G0587133 PROTEIN"/>
    <property type="match status" value="1"/>
</dbReference>
<dbReference type="Pfam" id="PF00078">
    <property type="entry name" value="RVT_1"/>
    <property type="match status" value="1"/>
</dbReference>
<gene>
    <name evidence="2" type="primary">T14P8.10</name>
    <name evidence="3" type="ordered locus">At4g02490</name>
</gene>
<dbReference type="PANTHER" id="PTHR33116">
    <property type="entry name" value="REVERSE TRANSCRIPTASE ZINC-BINDING DOMAIN-CONTAINING PROTEIN-RELATED-RELATED"/>
    <property type="match status" value="1"/>
</dbReference>
<dbReference type="PROSITE" id="PS50878">
    <property type="entry name" value="RT_POL"/>
    <property type="match status" value="1"/>
</dbReference>
<organism evidence="2">
    <name type="scientific">Arabidopsis thaliana</name>
    <name type="common">Mouse-ear cress</name>
    <dbReference type="NCBI Taxonomy" id="3702"/>
    <lineage>
        <taxon>Eukaryota</taxon>
        <taxon>Viridiplantae</taxon>
        <taxon>Streptophyta</taxon>
        <taxon>Embryophyta</taxon>
        <taxon>Tracheophyta</taxon>
        <taxon>Spermatophyta</taxon>
        <taxon>Magnoliopsida</taxon>
        <taxon>eudicotyledons</taxon>
        <taxon>Gunneridae</taxon>
        <taxon>Pentapetalae</taxon>
        <taxon>rosids</taxon>
        <taxon>malvids</taxon>
        <taxon>Brassicales</taxon>
        <taxon>Brassicaceae</taxon>
        <taxon>Camelineae</taxon>
        <taxon>Arabidopsis</taxon>
    </lineage>
</organism>
<feature type="domain" description="Reverse transcriptase" evidence="1">
    <location>
        <begin position="39"/>
        <end position="317"/>
    </location>
</feature>
<protein>
    <submittedName>
        <fullName evidence="3">AT4g02490 protein</fullName>
    </submittedName>
    <submittedName>
        <fullName evidence="2">T14P8.10</fullName>
    </submittedName>
</protein>
<dbReference type="CDD" id="cd01650">
    <property type="entry name" value="RT_nLTR_like"/>
    <property type="match status" value="1"/>
</dbReference>
<dbReference type="SUPFAM" id="SSF56672">
    <property type="entry name" value="DNA/RNA polymerases"/>
    <property type="match status" value="1"/>
</dbReference>
<evidence type="ECO:0000259" key="1">
    <source>
        <dbReference type="PROSITE" id="PS50878"/>
    </source>
</evidence>
<dbReference type="EMBL" id="AF069298">
    <property type="protein sequence ID" value="AAC19278.1"/>
    <property type="molecule type" value="Genomic_DNA"/>
</dbReference>
<dbReference type="InterPro" id="IPR000477">
    <property type="entry name" value="RT_dom"/>
</dbReference>
<reference evidence="3" key="6">
    <citation type="submission" date="2000-03" db="EMBL/GenBank/DDBJ databases">
        <authorList>
            <person name="Lamar B."/>
            <person name="Stoneking T."/>
            <person name="Stumpf J."/>
            <person name="Mewes H.W."/>
            <person name="Lemcke K."/>
            <person name="Mayer K.F.X."/>
        </authorList>
    </citation>
    <scope>NUCLEOTIDE SEQUENCE</scope>
</reference>
<dbReference type="ExpressionAtlas" id="O81284">
    <property type="expression patterns" value="baseline and differential"/>
</dbReference>
<dbReference type="EMBL" id="AL161494">
    <property type="protein sequence ID" value="CAB80742.1"/>
    <property type="molecule type" value="Genomic_DNA"/>
</dbReference>
<accession>O81284</accession>
<reference evidence="3" key="5">
    <citation type="submission" date="2000-03" db="EMBL/GenBank/DDBJ databases">
        <authorList>
            <person name="EU Arabidopsis sequencing project"/>
        </authorList>
    </citation>
    <scope>NUCLEOTIDE SEQUENCE</scope>
</reference>
<dbReference type="InterPro" id="IPR043502">
    <property type="entry name" value="DNA/RNA_pol_sf"/>
</dbReference>
<proteinExistence type="predicted"/>
<sequence>MALFSMPRNKAPGPDGFPVEFFLEAWPIVKESFIAAIKEFFLTGHLLKGFNATAITLIPKVPGADQLNLFRPVACCTTIYKVITRLISKRLNLFIDQAVQSNQVGFIKGRLLCENVLLASELVDNFQAEGDTSRGCLQVDLTKAYDNVNWEFLINILKALNLPPIFINWIWVCISTPSYSIAYNGELIGFFVGKKGIRQGDPMSSHLFVLVMDILARSLDLGAVEGRFVLHPKCLAPMITHLSFADDILVFCDGSLSSLVAILDILDVFKKGSGLGINLQKTALLLDGGNFERNRIMAASLGVSQGSLPVRYLGVPLMSQKMKKHDYQPLVDRINSRFTSWTARHLSFAGRLQLLKSVIYSTINFWASIFILPNQCLHKLEQMCNAFLWSGAPNSAREAKISWDIVCSSKESGGLGLKRLSSWNKVLALKLIWLLFTASGSLWVSWVRWVWRKLCKLREVARPFVICEVGSGITARFWQDNWTGHGPLIHLTGLTGPQLVGLSITSVVRDAIRNDDWWIASSRSRNPVILLLKSLLPPVGNLVDCEHDDSYLWKVGDRVPSSKFSTADTWRALQPFSVSVSWHKAVWFTNQVPKHAFISWVTAWNRLHTRDRLRSWGLIVPAECVLCNLVDETRDHLFFACRFSSRIWTFFMRAVGF</sequence>
<evidence type="ECO:0000313" key="2">
    <source>
        <dbReference type="EMBL" id="AAC19278.1"/>
    </source>
</evidence>
<dbReference type="InterPro" id="IPR026960">
    <property type="entry name" value="RVT-Znf"/>
</dbReference>
<reference evidence="2" key="2">
    <citation type="submission" date="1998-06" db="EMBL/GenBank/DDBJ databases">
        <title>The A. thaliana Genome Sequencing Project.</title>
        <authorList>
            <consortium name="Washington University Genome Sequencing Center"/>
        </authorList>
    </citation>
    <scope>NUCLEOTIDE SEQUENCE</scope>
</reference>
<dbReference type="PIR" id="T01301">
    <property type="entry name" value="T01301"/>
</dbReference>
<reference evidence="2" key="1">
    <citation type="submission" date="1998-05" db="EMBL/GenBank/DDBJ databases">
        <authorList>
            <person name="Waterston R."/>
        </authorList>
    </citation>
    <scope>NUCLEOTIDE SEQUENCE</scope>
</reference>
<name>O81284_ARATH</name>
<reference key="4">
    <citation type="journal article" date="1999" name="Nature">
        <title>Sequence and analysis of chromosome 4 of the plant Arabidopsis thaliana.</title>
        <authorList>
            <consortium name="EU"/>
            <consortium name="CSHL and WU Arabidopsis Sequencing Project"/>
            <person name="Mayer K."/>
            <person name="Schuller C."/>
            <person name="Wambutt R."/>
            <person name="Murphy G."/>
            <person name="Volckaert G."/>
            <person name="Pohl T."/>
            <person name="Dusterhoft A."/>
            <person name="Stiekema W."/>
            <person name="Entian K.D."/>
            <person name="Terryn N."/>
            <person name="Harris B."/>
            <person name="Ansorge W."/>
            <person name="Brandt P."/>
            <person name="Grivell L."/>
            <person name="Rieger M."/>
            <person name="Weichselgartner M."/>
            <person name="de Simone V."/>
            <person name="Obermaier B."/>
            <person name="Mache R."/>
            <person name="Muller M."/>
            <person name="Kreis M."/>
            <person name="Delseny M."/>
            <person name="Puigdomenech P."/>
            <person name="Watson M."/>
            <person name="Schmidtheini T."/>
            <person name="Reichert B."/>
            <person name="Portatelle D."/>
            <person name="Perez-Alonso M."/>
            <person name="Boutry M."/>
            <person name="Bancroft I."/>
            <person name="Vos P."/>
            <person name="Hoheisel J."/>
            <person name="Zimmermann W."/>
            <person name="Wedler H."/>
            <person name="Ridley P."/>
            <person name="Langham S.A."/>
            <person name="McCullagh B."/>
            <person name="Bilham L."/>
            <person name="Robben J."/>
            <person name="Van der Schueren J."/>
            <person name="Grymonprez B."/>
            <person name="Chuang Y.J."/>
            <person name="Vandenbussche F."/>
            <person name="Braeken M."/>
            <person name="Weltjens I."/>
            <person name="Voet M."/>
            <person name="Bastiaens I."/>
            <person name="Aert R."/>
            <person name="Defoor E."/>
            <person name="Weitzenegger T."/>
            <person name="Bothe G."/>
            <person name="Ramsperger U."/>
            <person name="Hilbert H."/>
            <person name="Braun M."/>
            <person name="Holzer E."/>
            <person name="Brandt A."/>
            <person name="Peters S."/>
            <person name="van Staveren M."/>
            <person name="Dirske W."/>
            <person name="Mooijman P."/>
            <person name="Klein Lankhorst R."/>
            <person name="Rose M."/>
            <person name="Hauf J."/>
            <person name="Kotter P."/>
            <person name="Berneiser S."/>
            <person name="Hempel S."/>
            <person name="Feldpausch M."/>
            <person name="Lamberth S."/>
            <person name="Van den Daele H."/>
            <person name="De Keyser A."/>
            <person name="Buysshaert C."/>
            <person name="Gielen J."/>
            <person name="Villarroel R."/>
            <person name="De Clercq R."/>
            <person name="Van Montagu M."/>
            <person name="Rogers J."/>
            <person name="Cronin A."/>
            <person name="Quail M."/>
            <person name="Bray-Allen S."/>
            <person name="Clark L."/>
            <person name="Doggett J."/>
            <person name="Hall S."/>
            <person name="Kay M."/>
            <person name="Lennard N."/>
            <person name="McLay K."/>
            <person name="Mayes R."/>
            <person name="Pettett A."/>
            <person name="Rajandream M.A."/>
            <person name="Lyne M."/>
            <person name="Benes V."/>
            <person name="Rechmann S."/>
            <person name="Borkova D."/>
            <person name="Blocker H."/>
            <person name="Scharfe M."/>
            <person name="Grimm M."/>
            <person name="Lohnert T.H."/>
            <person name="Dose S."/>
            <person name="de Haan M."/>
            <person name="Maarse A."/>
            <person name="Schafer M."/>
            <person name="Muller-Auer S."/>
            <person name="Gabel C."/>
            <person name="Fuchs M."/>
            <person name="Fartmann B."/>
            <person name="Granderath K."/>
            <person name="Dauner D."/>
            <person name="Herzl A."/>
            <person name="Neumann S."/>
            <person name="Argiriou A."/>
            <person name="Vitale D."/>
            <person name="Liguori R."/>
            <person name="Piravandi E."/>
            <person name="Massenet O."/>
            <person name="Quigley F."/>
            <person name="Clabauld G."/>
            <person name="Mundlein A."/>
            <person name="Felber R."/>
            <person name="Schnabl S."/>
            <person name="Hiller R."/>
            <person name="Schmidt W."/>
            <person name="Lecharny A."/>
            <person name="Aubourg S."/>
            <person name="Chefdor F."/>
            <person name="Cooke R."/>
            <person name="Berger C."/>
            <person name="Montfort A."/>
            <person name="Casacuberta E."/>
            <person name="Gibbons T."/>
            <person name="Weber N."/>
            <person name="Vandenbol M."/>
            <person name="Bargues M."/>
            <person name="Terol J."/>
            <person name="Torres A."/>
            <person name="Perez-Perez A."/>
            <person name="Purnelle B."/>
            <person name="Bent E."/>
            <person name="Johnson S."/>
            <person name="Tacon D."/>
            <person name="Jesse T."/>
            <person name="Heijnen L."/>
            <person name="Schwarz S."/>
            <person name="Scholler P."/>
            <person name="Heber S."/>
            <person name="Francs P."/>
            <person name="Bielke C."/>
            <person name="Frishman D."/>
            <person name="Haase D."/>
            <person name="Lemcke K."/>
            <person name="Mewes H.W."/>
            <person name="Stocker S."/>
            <person name="Zaccaria P."/>
            <person name="Bevan M."/>
            <person name="Wilson R.K."/>
            <person name="de la Bastide M."/>
            <person name="Habermann K."/>
            <person name="Parnell L."/>
            <person name="Dedhia N."/>
            <person name="Gnoj L."/>
            <person name="Schutz K."/>
            <person name="Huang E."/>
            <person name="Spiegel L."/>
            <person name="Sehkon M."/>
            <person name="Murray J."/>
            <person name="Sheet P."/>
            <person name="Cordes M."/>
            <person name="Abu-Threideh J."/>
            <person name="Stoneking T."/>
            <person name="Kalicki J."/>
            <person name="Graves T."/>
            <person name="Harmon G."/>
            <person name="Edwards J."/>
            <person name="Latreille P."/>
            <person name="Courtney L."/>
            <person name="Cloud J."/>
            <person name="Abbott A."/>
            <person name="Scott K."/>
            <person name="Johnson D."/>
            <person name="Minx P."/>
            <person name="Bentley D."/>
            <person name="Fulton B."/>
            <person name="Miller N."/>
            <person name="Greco T."/>
            <person name="Kemp K."/>
            <person name="Kramer J."/>
            <person name="Fulton L."/>
            <person name="Mardis E."/>
            <person name="Dante M."/>
            <person name="Pepin K."/>
            <person name="Hillier L."/>
            <person name="Nelson J."/>
            <person name="Spieth J."/>
            <person name="Ryan E."/>
            <person name="Andrews S."/>
            <person name="Geisel C."/>
            <person name="Layman D."/>
            <person name="Du H."/>
            <person name="Ali J."/>
            <person name="Berghoff A."/>
            <person name="Jones K."/>
            <person name="Drone K."/>
            <person name="Cotton M."/>
            <person name="Joshu C."/>
            <person name="Antonoiu B."/>
            <person name="Zidanic M."/>
            <person name="Strong C."/>
            <person name="Sun H."/>
            <person name="Lamar B."/>
            <person name="Yordan C."/>
            <person name="Ma P."/>
            <person name="Zhong J."/>
            <person name="Preston R."/>
            <person name="Vil D."/>
            <person name="Shekher M."/>
            <person name="Matero A."/>
            <person name="Shah R."/>
            <person name="Swaby I.K."/>
            <person name="O'Shaughnessy A."/>
            <person name="Rodriguez M."/>
            <person name="Hoffmann J."/>
            <person name="Till S."/>
            <person name="Granat S."/>
            <person name="Shohdy N."/>
            <person name="Hasegawa A."/>
            <person name="Hameed A."/>
            <person name="Lodhi M."/>
            <person name="Johnson A."/>
            <person name="Chen E."/>
            <person name="Marra M."/>
            <person name="Martienssen R."/>
            <person name="McCombie W.R."/>
        </authorList>
    </citation>
    <scope>NUCLEOTIDE SEQUENCE [LARGE SCALE GENOMIC DNA]</scope>
    <source>
        <strain>cv. Columbia</strain>
    </source>
</reference>
<evidence type="ECO:0000313" key="3">
    <source>
        <dbReference type="EMBL" id="CAB80742.1"/>
    </source>
</evidence>
<reference evidence="3" key="7">
    <citation type="submission" date="2000-03" db="EMBL/GenBank/DDBJ databases">
        <authorList>
            <person name="Spiegel L.A."/>
            <person name="Huang E.N."/>
            <person name="Nascimento L.U."/>
            <person name="de la Bastide M."/>
            <person name="Vil D.M."/>
            <person name="Preston R.R."/>
            <person name="Matero A."/>
            <person name="Shah R."/>
            <person name="O'Shaughnessy A."/>
            <person name="Rodriguez M."/>
            <person name="Shekher M."/>
            <person name="Schutz K."/>
            <person name="See L.H."/>
            <person name="Swaby I."/>
            <person name="Habermann K."/>
            <person name="Dedhia N.N."/>
            <person name="Mewes H.W."/>
            <person name="Lemcke K."/>
            <person name="Mayer K.F.X."/>
        </authorList>
    </citation>
    <scope>NUCLEOTIDE SEQUENCE</scope>
</reference>
<dbReference type="AlphaFoldDB" id="O81284"/>
<reference evidence="2" key="3">
    <citation type="submission" date="1998-06" db="EMBL/GenBank/DDBJ databases">
        <title>The sequence of A. thaliana T14P8.</title>
        <authorList>
            <person name="Kalicki J."/>
            <person name="Elliott G."/>
            <person name="Cloud J."/>
        </authorList>
    </citation>
    <scope>NUCLEOTIDE SEQUENCE</scope>
</reference>
<dbReference type="Pfam" id="PF13966">
    <property type="entry name" value="zf-RVT"/>
    <property type="match status" value="1"/>
</dbReference>